<gene>
    <name evidence="2" type="ORF">KO481_41940</name>
</gene>
<feature type="chain" id="PRO_5046544356" evidence="1">
    <location>
        <begin position="25"/>
        <end position="74"/>
    </location>
</feature>
<keyword evidence="3" id="KW-1185">Reference proteome</keyword>
<accession>A0ABS6BF54</accession>
<dbReference type="EMBL" id="JAHKNI010000029">
    <property type="protein sequence ID" value="MBU3068065.1"/>
    <property type="molecule type" value="Genomic_DNA"/>
</dbReference>
<dbReference type="Proteomes" id="UP000733379">
    <property type="component" value="Unassembled WGS sequence"/>
</dbReference>
<sequence length="74" mass="7904">MKNILVTGAIAIGLAAAGTGIASAEEVQVEGNYSTLAACQADGPHVEVTRNNDKWTKWDCRQGDDGLFYLYLSN</sequence>
<comment type="caution">
    <text evidence="2">The sequence shown here is derived from an EMBL/GenBank/DDBJ whole genome shotgun (WGS) entry which is preliminary data.</text>
</comment>
<evidence type="ECO:0000313" key="2">
    <source>
        <dbReference type="EMBL" id="MBU3068065.1"/>
    </source>
</evidence>
<keyword evidence="1" id="KW-0732">Signal</keyword>
<reference evidence="2 3" key="1">
    <citation type="submission" date="2021-06" db="EMBL/GenBank/DDBJ databases">
        <title>Actinomycetes sequencing.</title>
        <authorList>
            <person name="Shan Q."/>
        </authorList>
    </citation>
    <scope>NUCLEOTIDE SEQUENCE [LARGE SCALE GENOMIC DNA]</scope>
    <source>
        <strain evidence="2 3">NEAU-G5</strain>
    </source>
</reference>
<evidence type="ECO:0000256" key="1">
    <source>
        <dbReference type="SAM" id="SignalP"/>
    </source>
</evidence>
<protein>
    <submittedName>
        <fullName evidence="2">Uncharacterized protein</fullName>
    </submittedName>
</protein>
<feature type="signal peptide" evidence="1">
    <location>
        <begin position="1"/>
        <end position="24"/>
    </location>
</feature>
<proteinExistence type="predicted"/>
<evidence type="ECO:0000313" key="3">
    <source>
        <dbReference type="Proteomes" id="UP000733379"/>
    </source>
</evidence>
<name>A0ABS6BF54_9NOCA</name>
<organism evidence="2 3">
    <name type="scientific">Nocardia albiluteola</name>
    <dbReference type="NCBI Taxonomy" id="2842303"/>
    <lineage>
        <taxon>Bacteria</taxon>
        <taxon>Bacillati</taxon>
        <taxon>Actinomycetota</taxon>
        <taxon>Actinomycetes</taxon>
        <taxon>Mycobacteriales</taxon>
        <taxon>Nocardiaceae</taxon>
        <taxon>Nocardia</taxon>
    </lineage>
</organism>